<evidence type="ECO:0000313" key="1">
    <source>
        <dbReference type="EMBL" id="ABB28122.1"/>
    </source>
</evidence>
<organism evidence="1">
    <name type="scientific">Chlorobium chlorochromatii (strain CaD3)</name>
    <dbReference type="NCBI Taxonomy" id="340177"/>
    <lineage>
        <taxon>Bacteria</taxon>
        <taxon>Pseudomonadati</taxon>
        <taxon>Chlorobiota</taxon>
        <taxon>Chlorobiia</taxon>
        <taxon>Chlorobiales</taxon>
        <taxon>Chlorobiaceae</taxon>
        <taxon>Chlorobium/Pelodictyon group</taxon>
        <taxon>Chlorobium</taxon>
    </lineage>
</organism>
<dbReference type="EMBL" id="CP000108">
    <property type="protein sequence ID" value="ABB28122.1"/>
    <property type="molecule type" value="Genomic_DNA"/>
</dbReference>
<proteinExistence type="predicted"/>
<gene>
    <name evidence="1" type="ordered locus">Cag_0857</name>
</gene>
<dbReference type="AlphaFoldDB" id="Q3ASA3"/>
<protein>
    <recommendedName>
        <fullName evidence="2">PIN domain-containing protein</fullName>
    </recommendedName>
</protein>
<reference evidence="1" key="1">
    <citation type="submission" date="2005-08" db="EMBL/GenBank/DDBJ databases">
        <title>Complete sequence of Chlorobium chlorochromatii CaD3.</title>
        <authorList>
            <person name="Copeland A."/>
            <person name="Lucas S."/>
            <person name="Lapidus A."/>
            <person name="Barry K."/>
            <person name="Detter J.C."/>
            <person name="Glavina T."/>
            <person name="Hammon N."/>
            <person name="Israni S."/>
            <person name="Pitluck S."/>
            <person name="Bryant D."/>
            <person name="Schmutz J."/>
            <person name="Larimer F."/>
            <person name="Land M."/>
            <person name="Kyrpides N."/>
            <person name="Ivanova N."/>
            <person name="Richardson P."/>
        </authorList>
    </citation>
    <scope>NUCLEOTIDE SEQUENCE [LARGE SCALE GENOMIC DNA]</scope>
    <source>
        <strain evidence="1">CaD3</strain>
    </source>
</reference>
<accession>Q3ASA3</accession>
<name>Q3ASA3_CHLCH</name>
<dbReference type="HOGENOM" id="CLU_3041708_0_0_10"/>
<sequence length="54" mass="5830">MSGIKYLLDTNIILGLLKATSTVLEAIGFRSIQAAECGYSAITRISNCYVLFVS</sequence>
<dbReference type="STRING" id="340177.Cag_0857"/>
<evidence type="ECO:0008006" key="2">
    <source>
        <dbReference type="Google" id="ProtNLM"/>
    </source>
</evidence>
<dbReference type="KEGG" id="cch:Cag_0857"/>